<evidence type="ECO:0000256" key="1">
    <source>
        <dbReference type="ARBA" id="ARBA00004370"/>
    </source>
</evidence>
<sequence length="695" mass="77823">MKYKKIILTCIILSTVASSIIFFSNLSLKRVSAVNGQSEVGIINNNNNSNNDENNASYNDKNNGSNYEKKLYGIGSVSKVYTTVAVMKLVDEGKIKLDDRVLKYIPEFKMADERYKDITIRMLLNHSSGINGGTLCNAMLLGDNSTYNHDNLLANLKDQKLKAAPGEYSVYCNDGFTLAEIVVERVSGMSFTEYLEKEISIPLGLSNTKTPQSNIDKDRLEKIYFNKSSLELPYDCANVIGSGGIYSTAEDMCNFSKILMNSNNGFLSTTSINAMGNPESDKNVYGVINGDGAFKYGLGWDSVNTYPFNKYNIKAISKGGDTNYFHGNLTVLPDNNMSAAVLSSGGSSSFDKLVAQELLEAALEAKGVINETSEYAPVYGHVNKNIPEEIKENAGVYSGNKMLKVTFNDDNKLIISTVDDEINVTHEYVYTDEGYFISTNGNYISETGLVSAQNGSIGSTKLYFSKESNGKTYIFIQSYESYPGLSHTAMAIPYVQKIEENPVSKEVLDVWKKRNNKKYYLISEKYTSTYYLIKDRIGIKINLSDTMNGYLKNYGSFRNNKIINENYCEDFIKIPGMIGRDTNDFSFYKKDNIEYLKLPTTMQQFICEDAIEELNLLDEKIEMDKSNAKWFDISKDDEGKLINIEIIGKGSYSVYDKYDNCVDTSSIKNKDNKILLPNQGKIAFVGEEGTEFKFN</sequence>
<evidence type="ECO:0000313" key="5">
    <source>
        <dbReference type="Proteomes" id="UP000824633"/>
    </source>
</evidence>
<gene>
    <name evidence="4" type="ORF">psyc5s11_37750</name>
</gene>
<dbReference type="PANTHER" id="PTHR46825:SF11">
    <property type="entry name" value="PENICILLIN-BINDING PROTEIN 4"/>
    <property type="match status" value="1"/>
</dbReference>
<evidence type="ECO:0000259" key="3">
    <source>
        <dbReference type="Pfam" id="PF00144"/>
    </source>
</evidence>
<comment type="subcellular location">
    <subcellularLocation>
        <location evidence="1">Membrane</location>
    </subcellularLocation>
</comment>
<evidence type="ECO:0000256" key="2">
    <source>
        <dbReference type="ARBA" id="ARBA00023136"/>
    </source>
</evidence>
<feature type="domain" description="Beta-lactamase-related" evidence="3">
    <location>
        <begin position="57"/>
        <end position="357"/>
    </location>
</feature>
<reference evidence="5" key="1">
    <citation type="submission" date="2021-07" db="EMBL/GenBank/DDBJ databases">
        <title>Complete genome sequencing of a Clostridium isolate.</title>
        <authorList>
            <person name="Ueki A."/>
            <person name="Tonouchi A."/>
        </authorList>
    </citation>
    <scope>NUCLEOTIDE SEQUENCE [LARGE SCALE GENOMIC DNA]</scope>
    <source>
        <strain evidence="5">C5S11</strain>
    </source>
</reference>
<organism evidence="4 5">
    <name type="scientific">Clostridium gelidum</name>
    <dbReference type="NCBI Taxonomy" id="704125"/>
    <lineage>
        <taxon>Bacteria</taxon>
        <taxon>Bacillati</taxon>
        <taxon>Bacillota</taxon>
        <taxon>Clostridia</taxon>
        <taxon>Eubacteriales</taxon>
        <taxon>Clostridiaceae</taxon>
        <taxon>Clostridium</taxon>
    </lineage>
</organism>
<dbReference type="SUPFAM" id="SSF56601">
    <property type="entry name" value="beta-lactamase/transpeptidase-like"/>
    <property type="match status" value="1"/>
</dbReference>
<name>A0ABM7T9B2_9CLOT</name>
<dbReference type="InterPro" id="IPR001466">
    <property type="entry name" value="Beta-lactam-related"/>
</dbReference>
<keyword evidence="2" id="KW-0472">Membrane</keyword>
<dbReference type="RefSeq" id="WP_224034032.1">
    <property type="nucleotide sequence ID" value="NZ_AP024849.1"/>
</dbReference>
<dbReference type="Pfam" id="PF00144">
    <property type="entry name" value="Beta-lactamase"/>
    <property type="match status" value="1"/>
</dbReference>
<accession>A0ABM7T9B2</accession>
<dbReference type="EMBL" id="AP024849">
    <property type="protein sequence ID" value="BCZ47708.1"/>
    <property type="molecule type" value="Genomic_DNA"/>
</dbReference>
<dbReference type="InterPro" id="IPR012338">
    <property type="entry name" value="Beta-lactam/transpept-like"/>
</dbReference>
<evidence type="ECO:0000313" key="4">
    <source>
        <dbReference type="EMBL" id="BCZ47708.1"/>
    </source>
</evidence>
<dbReference type="InterPro" id="IPR050491">
    <property type="entry name" value="AmpC-like"/>
</dbReference>
<dbReference type="PANTHER" id="PTHR46825">
    <property type="entry name" value="D-ALANYL-D-ALANINE-CARBOXYPEPTIDASE/ENDOPEPTIDASE AMPH"/>
    <property type="match status" value="1"/>
</dbReference>
<keyword evidence="5" id="KW-1185">Reference proteome</keyword>
<dbReference type="Proteomes" id="UP000824633">
    <property type="component" value="Chromosome"/>
</dbReference>
<dbReference type="Gene3D" id="3.40.710.10">
    <property type="entry name" value="DD-peptidase/beta-lactamase superfamily"/>
    <property type="match status" value="1"/>
</dbReference>
<proteinExistence type="predicted"/>
<protein>
    <recommendedName>
        <fullName evidence="3">Beta-lactamase-related domain-containing protein</fullName>
    </recommendedName>
</protein>